<feature type="region of interest" description="Disordered" evidence="1">
    <location>
        <begin position="1"/>
        <end position="25"/>
    </location>
</feature>
<dbReference type="EMBL" id="VXIS01000030">
    <property type="protein sequence ID" value="KAA8911906.1"/>
    <property type="molecule type" value="Genomic_DNA"/>
</dbReference>
<accession>A0A5J5F5N1</accession>
<dbReference type="Proteomes" id="UP000326924">
    <property type="component" value="Unassembled WGS sequence"/>
</dbReference>
<comment type="caution">
    <text evidence="2">The sequence shown here is derived from an EMBL/GenBank/DDBJ whole genome shotgun (WGS) entry which is preliminary data.</text>
</comment>
<protein>
    <submittedName>
        <fullName evidence="2">Uncharacterized protein</fullName>
    </submittedName>
</protein>
<dbReference type="AlphaFoldDB" id="A0A5J5F5N1"/>
<evidence type="ECO:0000256" key="1">
    <source>
        <dbReference type="SAM" id="MobiDB-lite"/>
    </source>
</evidence>
<organism evidence="2 3">
    <name type="scientific">Sphaerosporella brunnea</name>
    <dbReference type="NCBI Taxonomy" id="1250544"/>
    <lineage>
        <taxon>Eukaryota</taxon>
        <taxon>Fungi</taxon>
        <taxon>Dikarya</taxon>
        <taxon>Ascomycota</taxon>
        <taxon>Pezizomycotina</taxon>
        <taxon>Pezizomycetes</taxon>
        <taxon>Pezizales</taxon>
        <taxon>Pyronemataceae</taxon>
        <taxon>Sphaerosporella</taxon>
    </lineage>
</organism>
<reference evidence="2 3" key="1">
    <citation type="submission" date="2019-09" db="EMBL/GenBank/DDBJ databases">
        <title>Draft genome of the ectomycorrhizal ascomycete Sphaerosporella brunnea.</title>
        <authorList>
            <consortium name="DOE Joint Genome Institute"/>
            <person name="Benucci G.M."/>
            <person name="Marozzi G."/>
            <person name="Antonielli L."/>
            <person name="Sanchez S."/>
            <person name="Marco P."/>
            <person name="Wang X."/>
            <person name="Falini L.B."/>
            <person name="Barry K."/>
            <person name="Haridas S."/>
            <person name="Lipzen A."/>
            <person name="Labutti K."/>
            <person name="Grigoriev I.V."/>
            <person name="Murat C."/>
            <person name="Martin F."/>
            <person name="Albertini E."/>
            <person name="Donnini D."/>
            <person name="Bonito G."/>
        </authorList>
    </citation>
    <scope>NUCLEOTIDE SEQUENCE [LARGE SCALE GENOMIC DNA]</scope>
    <source>
        <strain evidence="2 3">Sb_GMNB300</strain>
    </source>
</reference>
<gene>
    <name evidence="2" type="ORF">FN846DRAFT_887497</name>
</gene>
<name>A0A5J5F5N1_9PEZI</name>
<evidence type="ECO:0000313" key="2">
    <source>
        <dbReference type="EMBL" id="KAA8911906.1"/>
    </source>
</evidence>
<sequence length="117" mass="13249">MRMWVMDQLSKPRQQGQTGPMPVMMPSIGPLWLTTVTRNEDDGQRATQTMHDDDEEHIDLVADGQENETSGVGERFLHRCPTLCPTTLPATSTLCLKKIPVTIKFCIYLNARHGVRR</sequence>
<proteinExistence type="predicted"/>
<dbReference type="InParanoid" id="A0A5J5F5N1"/>
<keyword evidence="3" id="KW-1185">Reference proteome</keyword>
<evidence type="ECO:0000313" key="3">
    <source>
        <dbReference type="Proteomes" id="UP000326924"/>
    </source>
</evidence>